<dbReference type="EMBL" id="ODYU01006932">
    <property type="protein sequence ID" value="SOQ49226.1"/>
    <property type="molecule type" value="Genomic_DNA"/>
</dbReference>
<proteinExistence type="predicted"/>
<protein>
    <submittedName>
        <fullName evidence="1">SFRICE_003077</fullName>
    </submittedName>
</protein>
<accession>A0A2H1W8F8</accession>
<dbReference type="AlphaFoldDB" id="A0A2H1W8F8"/>
<reference evidence="1" key="1">
    <citation type="submission" date="2016-07" db="EMBL/GenBank/DDBJ databases">
        <authorList>
            <person name="Bretaudeau A."/>
        </authorList>
    </citation>
    <scope>NUCLEOTIDE SEQUENCE</scope>
    <source>
        <strain evidence="1">Rice</strain>
        <tissue evidence="1">Whole body</tissue>
    </source>
</reference>
<organism evidence="1">
    <name type="scientific">Spodoptera frugiperda</name>
    <name type="common">Fall armyworm</name>
    <dbReference type="NCBI Taxonomy" id="7108"/>
    <lineage>
        <taxon>Eukaryota</taxon>
        <taxon>Metazoa</taxon>
        <taxon>Ecdysozoa</taxon>
        <taxon>Arthropoda</taxon>
        <taxon>Hexapoda</taxon>
        <taxon>Insecta</taxon>
        <taxon>Pterygota</taxon>
        <taxon>Neoptera</taxon>
        <taxon>Endopterygota</taxon>
        <taxon>Lepidoptera</taxon>
        <taxon>Glossata</taxon>
        <taxon>Ditrysia</taxon>
        <taxon>Noctuoidea</taxon>
        <taxon>Noctuidae</taxon>
        <taxon>Amphipyrinae</taxon>
        <taxon>Spodoptera</taxon>
    </lineage>
</organism>
<gene>
    <name evidence="1" type="ORF">SFRICE_003077</name>
</gene>
<sequence length="247" mass="28836">MVWTLANAELKLLFTIECTSINSTIRFLTMFSFTVYTCLVQSVLKSYFSSTFANVHTMLKAPVLVRSPNCKPIQTCQTSDLKHNHFLRPYNRNYETMDHQNTIPYRWYSLYKNQYKPVNERTDHLMVSNRRRLWTPETPEALQTFFLTAAKRNEKPEKMNWHFNKCLINMKLWEGHDSARIGRLDRSDTTTSQKTDGEARGNVRLLLTKTDTVHTPAFRAEATGLLYARVCQPKNVEKCCGAYNNKF</sequence>
<name>A0A2H1W8F8_SPOFR</name>
<evidence type="ECO:0000313" key="1">
    <source>
        <dbReference type="EMBL" id="SOQ49226.1"/>
    </source>
</evidence>